<dbReference type="Pfam" id="PF01967">
    <property type="entry name" value="MoaC"/>
    <property type="match status" value="2"/>
</dbReference>
<dbReference type="EMBL" id="QEAN01000076">
    <property type="protein sequence ID" value="TPX49817.1"/>
    <property type="molecule type" value="Genomic_DNA"/>
</dbReference>
<comment type="pathway">
    <text evidence="3">Amino-acid biosynthesis; L-proline biosynthesis; L-glutamate 5-semialdehyde from L-ornithine: step 1/1.</text>
</comment>
<evidence type="ECO:0000256" key="1">
    <source>
        <dbReference type="ARBA" id="ARBA00001933"/>
    </source>
</evidence>
<keyword evidence="21" id="KW-0456">Lyase</keyword>
<comment type="caution">
    <text evidence="25">The sequence shown here is derived from an EMBL/GenBank/DDBJ whole genome shotgun (WGS) entry which is preliminary data.</text>
</comment>
<reference evidence="25 26" key="1">
    <citation type="journal article" date="2019" name="Sci. Rep.">
        <title>Comparative genomics of chytrid fungi reveal insights into the obligate biotrophic and pathogenic lifestyle of Synchytrium endobioticum.</title>
        <authorList>
            <person name="van de Vossenberg B.T.L.H."/>
            <person name="Warris S."/>
            <person name="Nguyen H.D.T."/>
            <person name="van Gent-Pelzer M.P.E."/>
            <person name="Joly D.L."/>
            <person name="van de Geest H.C."/>
            <person name="Bonants P.J.M."/>
            <person name="Smith D.S."/>
            <person name="Levesque C.A."/>
            <person name="van der Lee T.A.J."/>
        </authorList>
    </citation>
    <scope>NUCLEOTIDE SEQUENCE [LARGE SCALE GENOMIC DNA]</scope>
    <source>
        <strain evidence="25 26">MB42</strain>
    </source>
</reference>
<dbReference type="PANTHER" id="PTHR22960">
    <property type="entry name" value="MOLYBDOPTERIN COFACTOR SYNTHESIS PROTEIN A"/>
    <property type="match status" value="1"/>
</dbReference>
<dbReference type="GO" id="GO:0061799">
    <property type="term" value="F:cyclic pyranopterin monophosphate synthase activity"/>
    <property type="evidence" value="ECO:0007669"/>
    <property type="project" value="TreeGrafter"/>
</dbReference>
<dbReference type="GO" id="GO:0046872">
    <property type="term" value="F:metal ion binding"/>
    <property type="evidence" value="ECO:0007669"/>
    <property type="project" value="UniProtKB-KW"/>
</dbReference>
<dbReference type="CDD" id="cd00610">
    <property type="entry name" value="OAT_like"/>
    <property type="match status" value="1"/>
</dbReference>
<dbReference type="NCBIfam" id="TIGR02666">
    <property type="entry name" value="moaA"/>
    <property type="match status" value="1"/>
</dbReference>
<gene>
    <name evidence="25" type="ORF">SeMB42_g02466</name>
</gene>
<dbReference type="InterPro" id="IPR015421">
    <property type="entry name" value="PyrdxlP-dep_Trfase_major"/>
</dbReference>
<dbReference type="GO" id="GO:0004587">
    <property type="term" value="F:ornithine aminotransferase activity"/>
    <property type="evidence" value="ECO:0007669"/>
    <property type="project" value="UniProtKB-EC"/>
</dbReference>
<comment type="cofactor">
    <cofactor evidence="1">
        <name>pyridoxal 5'-phosphate</name>
        <dbReference type="ChEBI" id="CHEBI:597326"/>
    </cofactor>
</comment>
<dbReference type="InterPro" id="IPR006638">
    <property type="entry name" value="Elp3/MiaA/NifB-like_rSAM"/>
</dbReference>
<keyword evidence="13" id="KW-0949">S-adenosyl-L-methionine</keyword>
<dbReference type="SFLD" id="SFLDG01386">
    <property type="entry name" value="main_SPASM_domain-containing"/>
    <property type="match status" value="1"/>
</dbReference>
<dbReference type="InterPro" id="IPR049704">
    <property type="entry name" value="Aminotrans_3_PPA_site"/>
</dbReference>
<protein>
    <recommendedName>
        <fullName evidence="22">Ornithine--oxo-acid aminotransferase</fullName>
        <ecNumber evidence="9">2.6.1.13</ecNumber>
        <ecNumber evidence="8">4.1.99.22</ecNumber>
    </recommendedName>
</protein>
<evidence type="ECO:0000313" key="26">
    <source>
        <dbReference type="Proteomes" id="UP000317494"/>
    </source>
</evidence>
<keyword evidence="12" id="KW-0808">Transferase</keyword>
<dbReference type="SFLD" id="SFLDG01383">
    <property type="entry name" value="cyclic_pyranopterin_phosphate"/>
    <property type="match status" value="1"/>
</dbReference>
<dbReference type="Pfam" id="PF06463">
    <property type="entry name" value="Mob_synth_C"/>
    <property type="match status" value="1"/>
</dbReference>
<keyword evidence="16" id="KW-0663">Pyridoxal phosphate</keyword>
<evidence type="ECO:0000256" key="14">
    <source>
        <dbReference type="ARBA" id="ARBA00022723"/>
    </source>
</evidence>
<dbReference type="SUPFAM" id="SSF55040">
    <property type="entry name" value="Molybdenum cofactor biosynthesis protein C, MoaC"/>
    <property type="match status" value="1"/>
</dbReference>
<dbReference type="PANTHER" id="PTHR22960:SF0">
    <property type="entry name" value="MOLYBDENUM COFACTOR BIOSYNTHESIS PROTEIN 1"/>
    <property type="match status" value="1"/>
</dbReference>
<dbReference type="PROSITE" id="PS01305">
    <property type="entry name" value="MOAA_NIFB_PQQE"/>
    <property type="match status" value="1"/>
</dbReference>
<dbReference type="Gene3D" id="3.90.1150.10">
    <property type="entry name" value="Aspartate Aminotransferase, domain 1"/>
    <property type="match status" value="1"/>
</dbReference>
<evidence type="ECO:0000256" key="16">
    <source>
        <dbReference type="ARBA" id="ARBA00022898"/>
    </source>
</evidence>
<dbReference type="Proteomes" id="UP000317494">
    <property type="component" value="Unassembled WGS sequence"/>
</dbReference>
<dbReference type="Gene3D" id="3.20.20.70">
    <property type="entry name" value="Aldolase class I"/>
    <property type="match status" value="1"/>
</dbReference>
<dbReference type="InterPro" id="IPR058240">
    <property type="entry name" value="rSAM_sf"/>
</dbReference>
<evidence type="ECO:0000256" key="7">
    <source>
        <dbReference type="ARBA" id="ARBA00009862"/>
    </source>
</evidence>
<dbReference type="SUPFAM" id="SSF53383">
    <property type="entry name" value="PLP-dependent transferases"/>
    <property type="match status" value="1"/>
</dbReference>
<organism evidence="25 26">
    <name type="scientific">Synchytrium endobioticum</name>
    <dbReference type="NCBI Taxonomy" id="286115"/>
    <lineage>
        <taxon>Eukaryota</taxon>
        <taxon>Fungi</taxon>
        <taxon>Fungi incertae sedis</taxon>
        <taxon>Chytridiomycota</taxon>
        <taxon>Chytridiomycota incertae sedis</taxon>
        <taxon>Chytridiomycetes</taxon>
        <taxon>Synchytriales</taxon>
        <taxon>Synchytriaceae</taxon>
        <taxon>Synchytrium</taxon>
    </lineage>
</organism>
<feature type="domain" description="Radical SAM core" evidence="24">
    <location>
        <begin position="595"/>
        <end position="818"/>
    </location>
</feature>
<dbReference type="UniPathway" id="UPA00098">
    <property type="reaction ID" value="UER00358"/>
</dbReference>
<evidence type="ECO:0000256" key="10">
    <source>
        <dbReference type="ARBA" id="ARBA00022485"/>
    </source>
</evidence>
<evidence type="ECO:0000256" key="12">
    <source>
        <dbReference type="ARBA" id="ARBA00022679"/>
    </source>
</evidence>
<evidence type="ECO:0000256" key="17">
    <source>
        <dbReference type="ARBA" id="ARBA00023004"/>
    </source>
</evidence>
<dbReference type="Pfam" id="PF04055">
    <property type="entry name" value="Radical_SAM"/>
    <property type="match status" value="1"/>
</dbReference>
<dbReference type="VEuPathDB" id="FungiDB:SeMB42_g02466"/>
<keyword evidence="11" id="KW-0032">Aminotransferase</keyword>
<keyword evidence="26" id="KW-1185">Reference proteome</keyword>
<dbReference type="GO" id="GO:0055129">
    <property type="term" value="P:L-proline biosynthetic process"/>
    <property type="evidence" value="ECO:0007669"/>
    <property type="project" value="UniProtKB-UniPathway"/>
</dbReference>
<comment type="catalytic activity">
    <reaction evidence="23">
        <text>GTP + AH2 + S-adenosyl-L-methionine = (8S)-3',8-cyclo-7,8-dihydroguanosine 5'-triphosphate + 5'-deoxyadenosine + L-methionine + A + H(+)</text>
        <dbReference type="Rhea" id="RHEA:49576"/>
        <dbReference type="ChEBI" id="CHEBI:13193"/>
        <dbReference type="ChEBI" id="CHEBI:15378"/>
        <dbReference type="ChEBI" id="CHEBI:17319"/>
        <dbReference type="ChEBI" id="CHEBI:17499"/>
        <dbReference type="ChEBI" id="CHEBI:37565"/>
        <dbReference type="ChEBI" id="CHEBI:57844"/>
        <dbReference type="ChEBI" id="CHEBI:59789"/>
        <dbReference type="ChEBI" id="CHEBI:131766"/>
        <dbReference type="EC" id="4.1.99.22"/>
    </reaction>
</comment>
<dbReference type="NCBIfam" id="TIGR01885">
    <property type="entry name" value="Orn_aminotrans"/>
    <property type="match status" value="1"/>
</dbReference>
<evidence type="ECO:0000256" key="5">
    <source>
        <dbReference type="ARBA" id="ARBA00008484"/>
    </source>
</evidence>
<dbReference type="SMART" id="SM00729">
    <property type="entry name" value="Elp3"/>
    <property type="match status" value="1"/>
</dbReference>
<dbReference type="InterPro" id="IPR036522">
    <property type="entry name" value="MoaC_sf"/>
</dbReference>
<comment type="similarity">
    <text evidence="7">In the N-terminal section; belongs to the radical SAM superfamily. MoaA family.</text>
</comment>
<dbReference type="InterPro" id="IPR040064">
    <property type="entry name" value="MoaA-like"/>
</dbReference>
<evidence type="ECO:0000256" key="21">
    <source>
        <dbReference type="ARBA" id="ARBA00023239"/>
    </source>
</evidence>
<dbReference type="InterPro" id="IPR013785">
    <property type="entry name" value="Aldolase_TIM"/>
</dbReference>
<dbReference type="Pfam" id="PF00202">
    <property type="entry name" value="Aminotran_3"/>
    <property type="match status" value="1"/>
</dbReference>
<evidence type="ECO:0000256" key="13">
    <source>
        <dbReference type="ARBA" id="ARBA00022691"/>
    </source>
</evidence>
<dbReference type="CDD" id="cd21117">
    <property type="entry name" value="Twitch_MoaA"/>
    <property type="match status" value="1"/>
</dbReference>
<dbReference type="CDD" id="cd01335">
    <property type="entry name" value="Radical_SAM"/>
    <property type="match status" value="1"/>
</dbReference>
<dbReference type="EC" id="4.1.99.22" evidence="8"/>
<evidence type="ECO:0000256" key="20">
    <source>
        <dbReference type="ARBA" id="ARBA00023150"/>
    </source>
</evidence>
<dbReference type="EC" id="2.6.1.13" evidence="9"/>
<keyword evidence="15" id="KW-0547">Nucleotide-binding</keyword>
<dbReference type="Gene3D" id="3.30.70.640">
    <property type="entry name" value="Molybdopterin cofactor biosynthesis C (MoaC) domain"/>
    <property type="match status" value="2"/>
</dbReference>
<keyword evidence="19" id="KW-0342">GTP-binding</keyword>
<dbReference type="GO" id="GO:0006777">
    <property type="term" value="P:Mo-molybdopterin cofactor biosynthetic process"/>
    <property type="evidence" value="ECO:0007669"/>
    <property type="project" value="UniProtKB-KW"/>
</dbReference>
<evidence type="ECO:0000256" key="11">
    <source>
        <dbReference type="ARBA" id="ARBA00022576"/>
    </source>
</evidence>
<evidence type="ECO:0000259" key="24">
    <source>
        <dbReference type="PROSITE" id="PS51918"/>
    </source>
</evidence>
<evidence type="ECO:0000256" key="9">
    <source>
        <dbReference type="ARBA" id="ARBA00012924"/>
    </source>
</evidence>
<accession>A0A507DF09</accession>
<dbReference type="InterPro" id="IPR005814">
    <property type="entry name" value="Aminotrans_3"/>
</dbReference>
<evidence type="ECO:0000256" key="15">
    <source>
        <dbReference type="ARBA" id="ARBA00022741"/>
    </source>
</evidence>
<evidence type="ECO:0000256" key="4">
    <source>
        <dbReference type="ARBA" id="ARBA00005046"/>
    </source>
</evidence>
<dbReference type="GO" id="GO:0005525">
    <property type="term" value="F:GTP binding"/>
    <property type="evidence" value="ECO:0007669"/>
    <property type="project" value="UniProtKB-KW"/>
</dbReference>
<dbReference type="Gene3D" id="3.40.640.10">
    <property type="entry name" value="Type I PLP-dependent aspartate aminotransferase-like (Major domain)"/>
    <property type="match status" value="1"/>
</dbReference>
<dbReference type="AlphaFoldDB" id="A0A507DF09"/>
<dbReference type="PROSITE" id="PS51918">
    <property type="entry name" value="RADICAL_SAM"/>
    <property type="match status" value="1"/>
</dbReference>
<evidence type="ECO:0000256" key="22">
    <source>
        <dbReference type="ARBA" id="ARBA00030587"/>
    </source>
</evidence>
<dbReference type="PROSITE" id="PS00600">
    <property type="entry name" value="AA_TRANSFER_CLASS_3"/>
    <property type="match status" value="1"/>
</dbReference>
<dbReference type="STRING" id="286115.A0A507DF09"/>
<evidence type="ECO:0000256" key="18">
    <source>
        <dbReference type="ARBA" id="ARBA00023014"/>
    </source>
</evidence>
<dbReference type="FunFam" id="3.40.640.10:FF:000011">
    <property type="entry name" value="Ornithine aminotransferase"/>
    <property type="match status" value="1"/>
</dbReference>
<dbReference type="InterPro" id="IPR015424">
    <property type="entry name" value="PyrdxlP-dep_Trfase"/>
</dbReference>
<dbReference type="GO" id="GO:0051539">
    <property type="term" value="F:4 iron, 4 sulfur cluster binding"/>
    <property type="evidence" value="ECO:0007669"/>
    <property type="project" value="UniProtKB-KW"/>
</dbReference>
<comment type="pathway">
    <text evidence="4">Cofactor biosynthesis; molybdopterin biosynthesis.</text>
</comment>
<keyword evidence="17" id="KW-0408">Iron</keyword>
<comment type="similarity">
    <text evidence="5">In the C-terminal section; belongs to the MoaC family.</text>
</comment>
<dbReference type="InterPro" id="IPR015422">
    <property type="entry name" value="PyrdxlP-dep_Trfase_small"/>
</dbReference>
<keyword evidence="10" id="KW-0004">4Fe-4S</keyword>
<comment type="cofactor">
    <cofactor evidence="2">
        <name>[4Fe-4S] cluster</name>
        <dbReference type="ChEBI" id="CHEBI:49883"/>
    </cofactor>
</comment>
<evidence type="ECO:0000256" key="19">
    <source>
        <dbReference type="ARBA" id="ARBA00023134"/>
    </source>
</evidence>
<dbReference type="InterPro" id="IPR000385">
    <property type="entry name" value="MoaA_NifB_PqqE_Fe-S-bd_CS"/>
</dbReference>
<dbReference type="InterPro" id="IPR007197">
    <property type="entry name" value="rSAM"/>
</dbReference>
<dbReference type="SFLD" id="SFLDS00029">
    <property type="entry name" value="Radical_SAM"/>
    <property type="match status" value="1"/>
</dbReference>
<name>A0A507DF09_9FUNG</name>
<proteinExistence type="inferred from homology"/>
<comment type="similarity">
    <text evidence="6">Belongs to the class-III pyridoxal-phosphate-dependent aminotransferase family.</text>
</comment>
<evidence type="ECO:0000313" key="25">
    <source>
        <dbReference type="EMBL" id="TPX49817.1"/>
    </source>
</evidence>
<evidence type="ECO:0000256" key="6">
    <source>
        <dbReference type="ARBA" id="ARBA00008954"/>
    </source>
</evidence>
<sequence length="1103" mass="121676">MTVVTNGSEAIAAASTLGNRTSDAGALKVTARQAIQTQSDIVSNISSAEAIELEHKYAAHNYHPIPMVFARAQGVYVWDPEGKKYLDFLSAYSAVNQGHCHPKIVQALVDQAGKVALSSRAFYNDVFGRYAKFVTEYFGFDMVLPMNTGAEGVETALKLARKWGYTKKQIPSGKAIILSVSNNFHGRTISIISMSTDPDATTNFGPFVPNIGSSCPVSGRAIRYDSLDDLDAALKVHGKNVAAFLIEPIQGEAGIVIPSDGYLRKAYELCKKHNVLFIADEIQTGLGRTGKLLAIDHENVKPDMLILGKALSGGMYPVSAVLANKDIMLCIQPGEHGSTYGGNPLASAVAISALEVLRDEGMIENADRMGRKFREAVVAMNSPLIATVRGRGLLNAIVIDESRSDKTAWHISLLLKHYGLLCKPTHQTIIRLAPPLCITEEELDEGLKIIQRVFQEIVDMPVSSIPVFRSYRNTVFAFSSFCREFMFIKLGNPLGAIVLVVPVHIPHAHIDGKAVERLNSNALVESIAYEWAISSSKGARRLACTILLPRYVSTATAALPGAPETITASKRQTAKAKIEAIDDTRPYLSPHLTDVFNRHHTYLRISLTERCNLRCTYCMPAEGVPLTPKPQLLSAFEILKLARLFVQEGVTKIRLTGGEPTVRADLLNIVAGLNELRPLGLQTIAMTTNGIALKRKLPDLVKNGLNSLNVSLDTLDKFQFELMTRRRGWDHVIESIEAAIRLNVPSLKLNAVVMKKVNDMEVLPFVEMTKEWPVYVRFIEYMPFGGNKWNKDKFVPYRDMLQTIRARYPELYKLSDEPNDTSKAYAIRGFKGRFGFITSMSDHFCDTCNRLRITADGNMKVCLFGNAEVNLRDIIREGASDEQLLEVITAAVKRKKKQHAANIDMLSVTKIWPFPPHQRLQPHTSSSLHHSLKSQKANIPLTLLQPNLLKYITPRPYSTETAPADELPKLTHTDQQGKACMVSVNSKAVTCRYAIARGKVMLGEAAYDLIKSNSMQKGDVLTVAQIAGFTLDDWNKSIIVESRAECEGRTGVEMEALVSVSIACCTIYDMCKGVDKGISIKEVQLVEKSGGKSGLWRKAQVCL</sequence>
<dbReference type="UniPathway" id="UPA00344"/>
<keyword evidence="18" id="KW-0411">Iron-sulfur</keyword>
<dbReference type="GO" id="GO:0030170">
    <property type="term" value="F:pyridoxal phosphate binding"/>
    <property type="evidence" value="ECO:0007669"/>
    <property type="project" value="InterPro"/>
</dbReference>
<keyword evidence="14" id="KW-0479">Metal-binding</keyword>
<evidence type="ECO:0000256" key="23">
    <source>
        <dbReference type="ARBA" id="ARBA00048697"/>
    </source>
</evidence>
<evidence type="ECO:0000256" key="8">
    <source>
        <dbReference type="ARBA" id="ARBA00012167"/>
    </source>
</evidence>
<keyword evidence="20" id="KW-0501">Molybdenum cofactor biosynthesis</keyword>
<dbReference type="InterPro" id="IPR010505">
    <property type="entry name" value="MoaA_twitch"/>
</dbReference>
<dbReference type="SFLD" id="SFLDG01067">
    <property type="entry name" value="SPASM/twitch_domain_containing"/>
    <property type="match status" value="1"/>
</dbReference>
<dbReference type="GO" id="GO:0061798">
    <property type="term" value="F:GTP 3',8'-cyclase activity"/>
    <property type="evidence" value="ECO:0007669"/>
    <property type="project" value="UniProtKB-EC"/>
</dbReference>
<dbReference type="SUPFAM" id="SSF102114">
    <property type="entry name" value="Radical SAM enzymes"/>
    <property type="match status" value="1"/>
</dbReference>
<evidence type="ECO:0000256" key="2">
    <source>
        <dbReference type="ARBA" id="ARBA00001966"/>
    </source>
</evidence>
<dbReference type="InterPro" id="IPR010164">
    <property type="entry name" value="Orn_aminotrans"/>
</dbReference>
<dbReference type="FunFam" id="3.90.1150.10:FF:000152">
    <property type="entry name" value="Ornithine aminotransferase"/>
    <property type="match status" value="1"/>
</dbReference>
<evidence type="ECO:0000256" key="3">
    <source>
        <dbReference type="ARBA" id="ARBA00004998"/>
    </source>
</evidence>
<dbReference type="InterPro" id="IPR050105">
    <property type="entry name" value="MoCo_biosynth_MoaA/MoaC"/>
</dbReference>
<dbReference type="InterPro" id="IPR002820">
    <property type="entry name" value="Mopterin_CF_biosynth-C_dom"/>
</dbReference>
<dbReference type="InterPro" id="IPR013483">
    <property type="entry name" value="MoaA"/>
</dbReference>